<dbReference type="EMBL" id="KU563546">
    <property type="protein sequence ID" value="ANJ00859.1"/>
    <property type="molecule type" value="Genomic_DNA"/>
</dbReference>
<sequence length="110" mass="11849">MIQVLLVTICLAVFPYQVSSKTLKSGSVNEYEVVNPGTVTGLPKGAVKQPEKKHEPMKGNTLQKLPLCTTGPCCRQCKLKPAGTTCWRTSVSSHYCTGRSCECPSYPGNG</sequence>
<dbReference type="GO" id="GO:0090729">
    <property type="term" value="F:toxin activity"/>
    <property type="evidence" value="ECO:0007669"/>
    <property type="project" value="UniProtKB-KW"/>
</dbReference>
<keyword evidence="2" id="KW-0964">Secreted</keyword>
<feature type="chain" id="PRO_5008248214" evidence="4">
    <location>
        <begin position="21"/>
        <end position="110"/>
    </location>
</feature>
<reference evidence="5" key="1">
    <citation type="journal article" date="2016" name="Integr. Comp. Biol.">
        <title>Distribution of RPTLN Genes Across Reptilia: Hypothesized Role for RPTLN in the Evolution of SVMPs.</title>
        <authorList>
            <person name="Sanz-Soler R."/>
            <person name="Sanz L."/>
            <person name="Calvete J.J."/>
        </authorList>
    </citation>
    <scope>NUCLEOTIDE SEQUENCE</scope>
</reference>
<feature type="signal peptide" evidence="4">
    <location>
        <begin position="1"/>
        <end position="20"/>
    </location>
</feature>
<comment type="subcellular location">
    <subcellularLocation>
        <location evidence="1">Secreted</location>
    </subcellularLocation>
</comment>
<dbReference type="GO" id="GO:0005576">
    <property type="term" value="C:extracellular region"/>
    <property type="evidence" value="ECO:0007669"/>
    <property type="project" value="UniProtKB-SubCell"/>
</dbReference>
<keyword evidence="3" id="KW-0800">Toxin</keyword>
<evidence type="ECO:0000256" key="2">
    <source>
        <dbReference type="ARBA" id="ARBA00022525"/>
    </source>
</evidence>
<dbReference type="Gene3D" id="4.10.70.10">
    <property type="entry name" value="Disintegrin domain"/>
    <property type="match status" value="1"/>
</dbReference>
<evidence type="ECO:0000313" key="5">
    <source>
        <dbReference type="EMBL" id="ANJ00859.1"/>
    </source>
</evidence>
<evidence type="ECO:0000256" key="4">
    <source>
        <dbReference type="SAM" id="SignalP"/>
    </source>
</evidence>
<evidence type="ECO:0000256" key="1">
    <source>
        <dbReference type="ARBA" id="ARBA00004613"/>
    </source>
</evidence>
<dbReference type="SUPFAM" id="SSF57552">
    <property type="entry name" value="Blood coagulation inhibitor (disintegrin)"/>
    <property type="match status" value="1"/>
</dbReference>
<keyword evidence="4" id="KW-0732">Signal</keyword>
<organism evidence="5">
    <name type="scientific">Bothrops asper</name>
    <name type="common">Terciopelo</name>
    <dbReference type="NCBI Taxonomy" id="8722"/>
    <lineage>
        <taxon>Eukaryota</taxon>
        <taxon>Metazoa</taxon>
        <taxon>Chordata</taxon>
        <taxon>Craniata</taxon>
        <taxon>Vertebrata</taxon>
        <taxon>Euteleostomi</taxon>
        <taxon>Lepidosauria</taxon>
        <taxon>Squamata</taxon>
        <taxon>Bifurcata</taxon>
        <taxon>Unidentata</taxon>
        <taxon>Episquamata</taxon>
        <taxon>Toxicofera</taxon>
        <taxon>Serpentes</taxon>
        <taxon>Colubroidea</taxon>
        <taxon>Viperidae</taxon>
        <taxon>Crotalinae</taxon>
        <taxon>Bothrops</taxon>
    </lineage>
</organism>
<protein>
    <submittedName>
        <fullName evidence="5">Jerdostatin-1</fullName>
    </submittedName>
</protein>
<dbReference type="InterPro" id="IPR036436">
    <property type="entry name" value="Disintegrin_dom_sf"/>
</dbReference>
<accession>A0A191UIN6</accession>
<gene>
    <name evidence="5" type="primary">RPTLN</name>
</gene>
<evidence type="ECO:0000256" key="3">
    <source>
        <dbReference type="ARBA" id="ARBA00022656"/>
    </source>
</evidence>
<dbReference type="AlphaFoldDB" id="A0A191UIN6"/>
<proteinExistence type="predicted"/>
<dbReference type="SMR" id="A0A191UIN6"/>
<name>A0A191UIN6_BOTAS</name>